<name>A0ACD5DF14_9LACO</name>
<evidence type="ECO:0000313" key="2">
    <source>
        <dbReference type="Proteomes" id="UP001149860"/>
    </source>
</evidence>
<dbReference type="EMBL" id="CP168151">
    <property type="protein sequence ID" value="XFD39989.1"/>
    <property type="molecule type" value="Genomic_DNA"/>
</dbReference>
<dbReference type="Proteomes" id="UP001149860">
    <property type="component" value="Chromosome"/>
</dbReference>
<proteinExistence type="predicted"/>
<gene>
    <name evidence="1" type="ORF">O0236_001400</name>
</gene>
<reference evidence="1" key="1">
    <citation type="submission" date="2024-08" db="EMBL/GenBank/DDBJ databases">
        <title>Lentilactobacillus sp. nov., isolated from tree bark.</title>
        <authorList>
            <person name="Phuengjayaem S."/>
            <person name="Tanasupawat S."/>
        </authorList>
    </citation>
    <scope>NUCLEOTIDE SEQUENCE</scope>
    <source>
        <strain evidence="1">SPB1-3</strain>
    </source>
</reference>
<keyword evidence="2" id="KW-1185">Reference proteome</keyword>
<accession>A0ACD5DF14</accession>
<sequence length="299" mass="34087">MLDNKFIMFLVLYQTKSFTKTAQQLFVTQPAVSQQIQALQQELNVKLVDYHHSQLTFTTEGLKLAKLIEQINTQTQQGLSNITNPEKRQSISFGTTLSFNEMIEPDFIQQLATDYPKIHCEIQNTTVIINQLISGDIEFGLIEGNFDRQSFANILIGQDEFVGVCNEEHPFSNRTISIDELLTSQLLIREPGSGSRFIFENWLAGMNYDLNDFNHMISVGDIFTIQQLLNKNLGVSFMYRSAARSLPDSFHLSTFNLNNFEISHELNMVYLPGTPKETLFLDMANSISKILSKQKRAKP</sequence>
<evidence type="ECO:0000313" key="1">
    <source>
        <dbReference type="EMBL" id="XFD39989.1"/>
    </source>
</evidence>
<protein>
    <submittedName>
        <fullName evidence="1">LysR family transcriptional regulator</fullName>
    </submittedName>
</protein>
<organism evidence="1 2">
    <name type="scientific">Lentilactobacillus terminaliae</name>
    <dbReference type="NCBI Taxonomy" id="3003483"/>
    <lineage>
        <taxon>Bacteria</taxon>
        <taxon>Bacillati</taxon>
        <taxon>Bacillota</taxon>
        <taxon>Bacilli</taxon>
        <taxon>Lactobacillales</taxon>
        <taxon>Lactobacillaceae</taxon>
        <taxon>Lentilactobacillus</taxon>
    </lineage>
</organism>